<evidence type="ECO:0000313" key="2">
    <source>
        <dbReference type="EMBL" id="MFB9907132.1"/>
    </source>
</evidence>
<dbReference type="PANTHER" id="PTHR42951">
    <property type="entry name" value="METALLO-BETA-LACTAMASE DOMAIN-CONTAINING"/>
    <property type="match status" value="1"/>
</dbReference>
<dbReference type="Proteomes" id="UP001589693">
    <property type="component" value="Unassembled WGS sequence"/>
</dbReference>
<dbReference type="Gene3D" id="3.60.15.10">
    <property type="entry name" value="Ribonuclease Z/Hydroxyacylglutathione hydrolase-like"/>
    <property type="match status" value="1"/>
</dbReference>
<proteinExistence type="predicted"/>
<dbReference type="InterPro" id="IPR050855">
    <property type="entry name" value="NDM-1-like"/>
</dbReference>
<dbReference type="Pfam" id="PF00753">
    <property type="entry name" value="Lactamase_B"/>
    <property type="match status" value="1"/>
</dbReference>
<dbReference type="InterPro" id="IPR036866">
    <property type="entry name" value="RibonucZ/Hydroxyglut_hydro"/>
</dbReference>
<evidence type="ECO:0000313" key="3">
    <source>
        <dbReference type="Proteomes" id="UP001589693"/>
    </source>
</evidence>
<accession>A0ABV6A1W2</accession>
<evidence type="ECO:0000259" key="1">
    <source>
        <dbReference type="SMART" id="SM00849"/>
    </source>
</evidence>
<organism evidence="2 3">
    <name type="scientific">Allokutzneria oryzae</name>
    <dbReference type="NCBI Taxonomy" id="1378989"/>
    <lineage>
        <taxon>Bacteria</taxon>
        <taxon>Bacillati</taxon>
        <taxon>Actinomycetota</taxon>
        <taxon>Actinomycetes</taxon>
        <taxon>Pseudonocardiales</taxon>
        <taxon>Pseudonocardiaceae</taxon>
        <taxon>Allokutzneria</taxon>
    </lineage>
</organism>
<reference evidence="2 3" key="1">
    <citation type="submission" date="2024-09" db="EMBL/GenBank/DDBJ databases">
        <authorList>
            <person name="Sun Q."/>
            <person name="Mori K."/>
        </authorList>
    </citation>
    <scope>NUCLEOTIDE SEQUENCE [LARGE SCALE GENOMIC DNA]</scope>
    <source>
        <strain evidence="2 3">TBRC 7907</strain>
    </source>
</reference>
<sequence length="321" mass="35733">MAKPFASSADNSPKAETLEVLADGVYAFTSEGDPNVAAVEGDDFVVCFDARATPVAARDWLTELRKHTDKPVRYLVLSHYHAVRTLGASAFDAREVVMHSETRRLIAERGGADWASERDRMPRLFKEPASIPGLTWPTMTFTDKMTISLGEDRDDLILAYCGRGHTSGDIVAWLPEHKILFAGDLVESQAALYTGDAYHGEWAMSTLEKLASLRAEVLVGGRGPVVHGREAVTAAIAQTKNFLAVMCGEVAAVHDRRGDLREAFDAAHRALEPAYGKWPIFEHCLPFNVQRYWDELEGIEKPRIWTPERDREVWALLQDRG</sequence>
<protein>
    <submittedName>
        <fullName evidence="2">MBL fold metallo-hydrolase</fullName>
    </submittedName>
</protein>
<dbReference type="SUPFAM" id="SSF56281">
    <property type="entry name" value="Metallo-hydrolase/oxidoreductase"/>
    <property type="match status" value="1"/>
</dbReference>
<dbReference type="SMART" id="SM00849">
    <property type="entry name" value="Lactamase_B"/>
    <property type="match status" value="1"/>
</dbReference>
<dbReference type="PANTHER" id="PTHR42951:SF20">
    <property type="entry name" value="BETA LACTAMASE"/>
    <property type="match status" value="1"/>
</dbReference>
<gene>
    <name evidence="2" type="ORF">ACFFQA_24620</name>
</gene>
<name>A0ABV6A1W2_9PSEU</name>
<keyword evidence="3" id="KW-1185">Reference proteome</keyword>
<dbReference type="EMBL" id="JBHLZU010000020">
    <property type="protein sequence ID" value="MFB9907132.1"/>
    <property type="molecule type" value="Genomic_DNA"/>
</dbReference>
<dbReference type="RefSeq" id="WP_377856726.1">
    <property type="nucleotide sequence ID" value="NZ_JBHLZU010000020.1"/>
</dbReference>
<dbReference type="InterPro" id="IPR001279">
    <property type="entry name" value="Metallo-B-lactamas"/>
</dbReference>
<comment type="caution">
    <text evidence="2">The sequence shown here is derived from an EMBL/GenBank/DDBJ whole genome shotgun (WGS) entry which is preliminary data.</text>
</comment>
<feature type="domain" description="Metallo-beta-lactamase" evidence="1">
    <location>
        <begin position="33"/>
        <end position="222"/>
    </location>
</feature>
<dbReference type="CDD" id="cd16282">
    <property type="entry name" value="metallo-hydrolase-like_MBL-fold"/>
    <property type="match status" value="1"/>
</dbReference>